<comment type="caution">
    <text evidence="1">The sequence shown here is derived from an EMBL/GenBank/DDBJ whole genome shotgun (WGS) entry which is preliminary data.</text>
</comment>
<organism evidence="1 2">
    <name type="scientific">Thalassiosira oceanica</name>
    <name type="common">Marine diatom</name>
    <dbReference type="NCBI Taxonomy" id="159749"/>
    <lineage>
        <taxon>Eukaryota</taxon>
        <taxon>Sar</taxon>
        <taxon>Stramenopiles</taxon>
        <taxon>Ochrophyta</taxon>
        <taxon>Bacillariophyta</taxon>
        <taxon>Coscinodiscophyceae</taxon>
        <taxon>Thalassiosirophycidae</taxon>
        <taxon>Thalassiosirales</taxon>
        <taxon>Thalassiosiraceae</taxon>
        <taxon>Thalassiosira</taxon>
    </lineage>
</organism>
<evidence type="ECO:0000313" key="1">
    <source>
        <dbReference type="EMBL" id="EJK51211.1"/>
    </source>
</evidence>
<evidence type="ECO:0000313" key="2">
    <source>
        <dbReference type="Proteomes" id="UP000266841"/>
    </source>
</evidence>
<gene>
    <name evidence="1" type="ORF">THAOC_29636</name>
</gene>
<proteinExistence type="predicted"/>
<dbReference type="AlphaFoldDB" id="K0RQV8"/>
<dbReference type="EMBL" id="AGNL01042025">
    <property type="protein sequence ID" value="EJK51211.1"/>
    <property type="molecule type" value="Genomic_DNA"/>
</dbReference>
<feature type="non-terminal residue" evidence="1">
    <location>
        <position position="1"/>
    </location>
</feature>
<dbReference type="Proteomes" id="UP000266841">
    <property type="component" value="Unassembled WGS sequence"/>
</dbReference>
<accession>K0RQV8</accession>
<reference evidence="1 2" key="1">
    <citation type="journal article" date="2012" name="Genome Biol.">
        <title>Genome and low-iron response of an oceanic diatom adapted to chronic iron limitation.</title>
        <authorList>
            <person name="Lommer M."/>
            <person name="Specht M."/>
            <person name="Roy A.S."/>
            <person name="Kraemer L."/>
            <person name="Andreson R."/>
            <person name="Gutowska M.A."/>
            <person name="Wolf J."/>
            <person name="Bergner S.V."/>
            <person name="Schilhabel M.B."/>
            <person name="Klostermeier U.C."/>
            <person name="Beiko R.G."/>
            <person name="Rosenstiel P."/>
            <person name="Hippler M."/>
            <person name="Laroche J."/>
        </authorList>
    </citation>
    <scope>NUCLEOTIDE SEQUENCE [LARGE SCALE GENOMIC DNA]</scope>
    <source>
        <strain evidence="1 2">CCMP1005</strain>
    </source>
</reference>
<sequence>AMDAVIGPTGEAMEELDSPYHRCCAVVPVEPTGCLVALNFRHEDVAQGGKWEKVLKALLVLIQDLFSASPLGDVFMPKV</sequence>
<protein>
    <submittedName>
        <fullName evidence="1">Uncharacterized protein</fullName>
    </submittedName>
</protein>
<name>K0RQV8_THAOC</name>
<keyword evidence="2" id="KW-1185">Reference proteome</keyword>